<feature type="signal peptide" evidence="9">
    <location>
        <begin position="1"/>
        <end position="26"/>
    </location>
</feature>
<keyword evidence="3 9" id="KW-0732">Signal</keyword>
<feature type="chain" id="PRO_5003341432" description="Subtilisin-like protease SBT1.1" evidence="9">
    <location>
        <begin position="27"/>
        <end position="1544"/>
    </location>
</feature>
<sequence>MSGSSPCIHSNLLLLVIFAGLTLINAEKKVYIVYFGGRPDDRQAAAQTQQDVLSKCDIVDTEESIVHSYTKSFNALAAKLSEDEAQKIAGMEEVVSVFPNRYHKLHTTKSWDFIGLPRTARRQLKQESNIIVGLLDTGITPQSESFADNGFGPPPAKWKGSCGRFANFSGCNNKLIGAKYFKLDGKPDPDDILSPVDVEGHGTHTASTVAGNIVKNANLFGLAKGTARGAVPSARVAMYKVCWVSTGCSDMDLLAGFEAAIADGVDVISISIGGFTFNYAEDIIAIGAFHAMKKGILTIASAGNDGPDESTIVNHAPWILTVGASGIDRSFRSKVVLGNGKTFLGSGLSAFDPKQKNYPLVSGADIPKTKADKENSRFCIEDSLDPTKVKGKLVYCELEEWGVESVVKGLGGIGAIVESTVFLDTPQIFMAPGTMINDTVGQAIDGYIHSTRTPSGVIQRTKEVKIPAPFVASFSSRGPNPVSQHILKPDVVAPGVDILASYTPLKSLTGLKGDTQFSKFTIMSGTSMACPHVSGVAAYVKSFHPKWSPAAIKSAITTTAKPMSRRVNKDGEFAYGAGQVNPLRALSPGLVYDMNETSYIQFLCHEGLSGKSIGAIVGSKSVNCSSLLPGHGNDALNYPTMQLSLKDKNETTVGVFRRTVTNVGPAQSVYKATIEAPQGVKITVTPTTLVFSPTVQARRFKVVVKAKPMASKKMVSGSLTWRSHRHIIIKVIGCQQHQLGSCFVKLCDSLFLWLYKTLLSIGYSSLFWIEKKRSIIMAYRISLLLVVLMAAAISIASEDKATYVVHMDKTQTTALDHTLGDSKKWYEAVMDSITELSAEEDGGGEEASDPELLYTYETAITGFAARLSTKQLESLNKVEGFLSAVPDEMMSLQTTYSPQFLGLKFGRGLLTSRNLANDVIIGIVDSGIWPEHDSFKDRGMTRPVPSRWKGVCEQGTKFTAKNCNKKLIGARAYYKGYEATAGKIDETVDFRSARDSQGHGTHTASTAAGHMIDGASSFGMAKGVAAGMSCTARIAAYKACYAGGCATSDILAAIDQAVSDGVDVLSLSIGGSSQPYYTDVLAIASLGAVQHGIFVAAAAGNSGPSSSTVINTAPWMMTVAASTMDRSFTAIVNLGNGETFDGESLYSGTSTEQLSLVYDQSAGGAGAKYCTSGTLSPDLVKGKIVVCERGINREVEMGQEVEKAGGAGMLLLNTESQGEEIRVDPHVLPASSLGASAAKSIRNYISSENPTASIVFNGTTFGNQAPVIASFSSRGPAHTEPYVIKPDVTAPGVNILAAWPPTVSPSKTKSDNRSVLFNVISGTSISCPHVSGLAAIIKGAHQDWSPAAIKSALMTSAYTLDNKKAPISDTGSESPTATPFAYGSGHVDPERASNPGLVYDISYEDYLYYLCSLKYSSSQMATISRGNFSCPTDTDLQTGDLNYPSFAVLFDGNSHNNSATYKRTVTNVGYATTTYVVQAHEPEGVSVIVEPKVLKFKQNGQKLSYTVSFVQLGQKSSSSGTSFGSLVWGSSRYSVRSPIAVTWQ</sequence>
<feature type="active site" description="Charge relay system" evidence="7">
    <location>
        <position position="925"/>
    </location>
</feature>
<proteinExistence type="inferred from homology"/>
<evidence type="ECO:0000259" key="13">
    <source>
        <dbReference type="Pfam" id="PF17766"/>
    </source>
</evidence>
<gene>
    <name evidence="14" type="ordered locus">VIT_15s0048g01200</name>
</gene>
<feature type="domain" description="Subtilisin-like protease fibronectin type-III" evidence="13">
    <location>
        <begin position="636"/>
        <end position="728"/>
    </location>
</feature>
<name>F6I356_VITVI</name>
<dbReference type="GO" id="GO:0005576">
    <property type="term" value="C:extracellular region"/>
    <property type="evidence" value="ECO:0000318"/>
    <property type="project" value="GO_Central"/>
</dbReference>
<evidence type="ECO:0000256" key="7">
    <source>
        <dbReference type="PROSITE-ProRule" id="PRU01240"/>
    </source>
</evidence>
<feature type="domain" description="Inhibitor I9" evidence="12">
    <location>
        <begin position="802"/>
        <end position="893"/>
    </location>
</feature>
<dbReference type="GO" id="GO:0004252">
    <property type="term" value="F:serine-type endopeptidase activity"/>
    <property type="evidence" value="ECO:0000318"/>
    <property type="project" value="GO_Central"/>
</dbReference>
<feature type="active site" description="Charge relay system" evidence="6 7">
    <location>
        <position position="201"/>
    </location>
</feature>
<keyword evidence="5 7" id="KW-0720">Serine protease</keyword>
<dbReference type="ExpressionAtlas" id="F6I356">
    <property type="expression patterns" value="baseline and differential"/>
</dbReference>
<feature type="transmembrane region" description="Helical" evidence="8">
    <location>
        <begin position="750"/>
        <end position="769"/>
    </location>
</feature>
<feature type="active site" description="Charge relay system" evidence="7">
    <location>
        <position position="1324"/>
    </location>
</feature>
<dbReference type="EMBL" id="FN596739">
    <property type="protein sequence ID" value="CCB61373.1"/>
    <property type="molecule type" value="Genomic_DNA"/>
</dbReference>
<dbReference type="Gene3D" id="3.50.30.30">
    <property type="match status" value="2"/>
</dbReference>
<evidence type="ECO:0000259" key="12">
    <source>
        <dbReference type="Pfam" id="PF05922"/>
    </source>
</evidence>
<dbReference type="Gene3D" id="3.30.70.80">
    <property type="entry name" value="Peptidase S8 propeptide/proteinase inhibitor I9"/>
    <property type="match status" value="2"/>
</dbReference>
<dbReference type="PaxDb" id="29760-VIT_15s0048g01200.t01"/>
<evidence type="ECO:0000256" key="9">
    <source>
        <dbReference type="SAM" id="SignalP"/>
    </source>
</evidence>
<feature type="domain" description="Peptidase S8/S53" evidence="10">
    <location>
        <begin position="917"/>
        <end position="1383"/>
    </location>
</feature>
<dbReference type="CDD" id="cd04852">
    <property type="entry name" value="Peptidases_S8_3"/>
    <property type="match status" value="2"/>
</dbReference>
<dbReference type="GO" id="GO:0006508">
    <property type="term" value="P:proteolysis"/>
    <property type="evidence" value="ECO:0000318"/>
    <property type="project" value="GO_Central"/>
</dbReference>
<dbReference type="InterPro" id="IPR034197">
    <property type="entry name" value="Peptidases_S8_3"/>
</dbReference>
<dbReference type="InterPro" id="IPR015500">
    <property type="entry name" value="Peptidase_S8_subtilisin-rel"/>
</dbReference>
<dbReference type="InParanoid" id="F6I356"/>
<dbReference type="InterPro" id="IPR036852">
    <property type="entry name" value="Peptidase_S8/S53_dom_sf"/>
</dbReference>
<dbReference type="CDD" id="cd02120">
    <property type="entry name" value="PA_subtilisin_like"/>
    <property type="match status" value="2"/>
</dbReference>
<keyword evidence="8" id="KW-0472">Membrane</keyword>
<dbReference type="InterPro" id="IPR000209">
    <property type="entry name" value="Peptidase_S8/S53_dom"/>
</dbReference>
<evidence type="ECO:0000256" key="5">
    <source>
        <dbReference type="ARBA" id="ARBA00022825"/>
    </source>
</evidence>
<dbReference type="Gene3D" id="2.60.40.2310">
    <property type="match status" value="2"/>
</dbReference>
<dbReference type="PANTHER" id="PTHR10795">
    <property type="entry name" value="PROPROTEIN CONVERTASE SUBTILISIN/KEXIN"/>
    <property type="match status" value="1"/>
</dbReference>
<dbReference type="Pfam" id="PF02225">
    <property type="entry name" value="PA"/>
    <property type="match status" value="1"/>
</dbReference>
<evidence type="ECO:0000256" key="3">
    <source>
        <dbReference type="ARBA" id="ARBA00022729"/>
    </source>
</evidence>
<dbReference type="InterPro" id="IPR023828">
    <property type="entry name" value="Peptidase_S8_Ser-AS"/>
</dbReference>
<keyword evidence="8" id="KW-1133">Transmembrane helix</keyword>
<feature type="active site" description="Charge relay system" evidence="6 7">
    <location>
        <position position="136"/>
    </location>
</feature>
<dbReference type="InterPro" id="IPR041469">
    <property type="entry name" value="Subtilisin-like_FN3"/>
</dbReference>
<feature type="domain" description="Inhibitor I9" evidence="12">
    <location>
        <begin position="30"/>
        <end position="106"/>
    </location>
</feature>
<keyword evidence="4 7" id="KW-0378">Hydrolase</keyword>
<feature type="active site" description="Charge relay system" evidence="6 7">
    <location>
        <position position="527"/>
    </location>
</feature>
<evidence type="ECO:0000313" key="14">
    <source>
        <dbReference type="EMBL" id="CCB61373.1"/>
    </source>
</evidence>
<feature type="domain" description="Subtilisin-like protease fibronectin type-III" evidence="13">
    <location>
        <begin position="1440"/>
        <end position="1541"/>
    </location>
</feature>
<reference evidence="15" key="1">
    <citation type="journal article" date="2007" name="Nature">
        <title>The grapevine genome sequence suggests ancestral hexaploidization in major angiosperm phyla.</title>
        <authorList>
            <consortium name="The French-Italian Public Consortium for Grapevine Genome Characterization."/>
            <person name="Jaillon O."/>
            <person name="Aury J.-M."/>
            <person name="Noel B."/>
            <person name="Policriti A."/>
            <person name="Clepet C."/>
            <person name="Casagrande A."/>
            <person name="Choisne N."/>
            <person name="Aubourg S."/>
            <person name="Vitulo N."/>
            <person name="Jubin C."/>
            <person name="Vezzi A."/>
            <person name="Legeai F."/>
            <person name="Hugueney P."/>
            <person name="Dasilva C."/>
            <person name="Horner D."/>
            <person name="Mica E."/>
            <person name="Jublot D."/>
            <person name="Poulain J."/>
            <person name="Bruyere C."/>
            <person name="Billault A."/>
            <person name="Segurens B."/>
            <person name="Gouyvenoux M."/>
            <person name="Ugarte E."/>
            <person name="Cattonaro F."/>
            <person name="Anthouard V."/>
            <person name="Vico V."/>
            <person name="Del Fabbro C."/>
            <person name="Alaux M."/>
            <person name="Di Gaspero G."/>
            <person name="Dumas V."/>
            <person name="Felice N."/>
            <person name="Paillard S."/>
            <person name="Juman I."/>
            <person name="Moroldo M."/>
            <person name="Scalabrin S."/>
            <person name="Canaguier A."/>
            <person name="Le Clainche I."/>
            <person name="Malacrida G."/>
            <person name="Durand E."/>
            <person name="Pesole G."/>
            <person name="Laucou V."/>
            <person name="Chatelet P."/>
            <person name="Merdinoglu D."/>
            <person name="Delledonne M."/>
            <person name="Pezzotti M."/>
            <person name="Lecharny A."/>
            <person name="Scarpelli C."/>
            <person name="Artiguenave F."/>
            <person name="Pe M.E."/>
            <person name="Valle G."/>
            <person name="Morgante M."/>
            <person name="Caboche M."/>
            <person name="Adam-Blondon A.-F."/>
            <person name="Weissenbach J."/>
            <person name="Quetier F."/>
            <person name="Wincker P."/>
        </authorList>
    </citation>
    <scope>NUCLEOTIDE SEQUENCE [LARGE SCALE GENOMIC DNA]</scope>
    <source>
        <strain evidence="15">cv. Pinot noir / PN40024</strain>
    </source>
</reference>
<dbReference type="FunFam" id="3.50.30.30:FF:000005">
    <property type="entry name" value="subtilisin-like protease SBT1.5"/>
    <property type="match status" value="1"/>
</dbReference>
<dbReference type="PRINTS" id="PR00723">
    <property type="entry name" value="SUBTILISIN"/>
</dbReference>
<dbReference type="InterPro" id="IPR003137">
    <property type="entry name" value="PA_domain"/>
</dbReference>
<dbReference type="OrthoDB" id="206201at2759"/>
<comment type="similarity">
    <text evidence="1 7">Belongs to the peptidase S8 family.</text>
</comment>
<dbReference type="eggNOG" id="ENOG502QYJJ">
    <property type="taxonomic scope" value="Eukaryota"/>
</dbReference>
<dbReference type="Pfam" id="PF05922">
    <property type="entry name" value="Inhibitor_I9"/>
    <property type="match status" value="2"/>
</dbReference>
<evidence type="ECO:0000256" key="6">
    <source>
        <dbReference type="PIRSR" id="PIRSR615500-1"/>
    </source>
</evidence>
<dbReference type="SMR" id="F6I356"/>
<dbReference type="PROSITE" id="PS51892">
    <property type="entry name" value="SUBTILASE"/>
    <property type="match status" value="2"/>
</dbReference>
<feature type="domain" description="Peptidase S8/S53" evidence="10">
    <location>
        <begin position="128"/>
        <end position="577"/>
    </location>
</feature>
<feature type="domain" description="PA" evidence="11">
    <location>
        <begin position="1155"/>
        <end position="1241"/>
    </location>
</feature>
<evidence type="ECO:0000256" key="1">
    <source>
        <dbReference type="ARBA" id="ARBA00011073"/>
    </source>
</evidence>
<dbReference type="FunFam" id="3.40.50.200:FF:000006">
    <property type="entry name" value="Subtilisin-like protease SBT1.5"/>
    <property type="match status" value="2"/>
</dbReference>
<dbReference type="Gene3D" id="3.40.50.200">
    <property type="entry name" value="Peptidase S8/S53 domain"/>
    <property type="match status" value="2"/>
</dbReference>
<feature type="active site" description="Charge relay system" evidence="7">
    <location>
        <position position="999"/>
    </location>
</feature>
<evidence type="ECO:0000256" key="4">
    <source>
        <dbReference type="ARBA" id="ARBA00022801"/>
    </source>
</evidence>
<dbReference type="FunFam" id="2.60.40.2310:FF:000001">
    <property type="entry name" value="Subtilisin-like protease SBT1.5"/>
    <property type="match status" value="1"/>
</dbReference>
<dbReference type="Pfam" id="PF17766">
    <property type="entry name" value="fn3_6"/>
    <property type="match status" value="2"/>
</dbReference>
<organism evidence="14 15">
    <name type="scientific">Vitis vinifera</name>
    <name type="common">Grape</name>
    <dbReference type="NCBI Taxonomy" id="29760"/>
    <lineage>
        <taxon>Eukaryota</taxon>
        <taxon>Viridiplantae</taxon>
        <taxon>Streptophyta</taxon>
        <taxon>Embryophyta</taxon>
        <taxon>Tracheophyta</taxon>
        <taxon>Spermatophyta</taxon>
        <taxon>Magnoliopsida</taxon>
        <taxon>eudicotyledons</taxon>
        <taxon>Gunneridae</taxon>
        <taxon>Pentapetalae</taxon>
        <taxon>rosids</taxon>
        <taxon>Vitales</taxon>
        <taxon>Vitaceae</taxon>
        <taxon>Viteae</taxon>
        <taxon>Vitis</taxon>
    </lineage>
</organism>
<evidence type="ECO:0000259" key="11">
    <source>
        <dbReference type="Pfam" id="PF02225"/>
    </source>
</evidence>
<dbReference type="SUPFAM" id="SSF52743">
    <property type="entry name" value="Subtilisin-like"/>
    <property type="match status" value="2"/>
</dbReference>
<keyword evidence="15" id="KW-1185">Reference proteome</keyword>
<evidence type="ECO:0000256" key="2">
    <source>
        <dbReference type="ARBA" id="ARBA00022670"/>
    </source>
</evidence>
<keyword evidence="8" id="KW-0812">Transmembrane</keyword>
<protein>
    <recommendedName>
        <fullName evidence="16">Subtilisin-like protease SBT1.1</fullName>
    </recommendedName>
</protein>
<dbReference type="InterPro" id="IPR037045">
    <property type="entry name" value="S8pro/Inhibitor_I9_sf"/>
</dbReference>
<dbReference type="PROSITE" id="PS00138">
    <property type="entry name" value="SUBTILASE_SER"/>
    <property type="match status" value="2"/>
</dbReference>
<evidence type="ECO:0000313" key="15">
    <source>
        <dbReference type="Proteomes" id="UP000009183"/>
    </source>
</evidence>
<keyword evidence="2 7" id="KW-0645">Protease</keyword>
<dbReference type="Proteomes" id="UP000009183">
    <property type="component" value="Chromosome 15"/>
</dbReference>
<accession>F6I356</accession>
<dbReference type="HOGENOM" id="CLU_000625_8_3_1"/>
<feature type="transmembrane region" description="Helical" evidence="8">
    <location>
        <begin position="776"/>
        <end position="796"/>
    </location>
</feature>
<dbReference type="InterPro" id="IPR010259">
    <property type="entry name" value="S8pro/Inhibitor_I9"/>
</dbReference>
<dbReference type="Pfam" id="PF00082">
    <property type="entry name" value="Peptidase_S8"/>
    <property type="match status" value="2"/>
</dbReference>
<evidence type="ECO:0000256" key="8">
    <source>
        <dbReference type="SAM" id="Phobius"/>
    </source>
</evidence>
<evidence type="ECO:0008006" key="16">
    <source>
        <dbReference type="Google" id="ProtNLM"/>
    </source>
</evidence>
<dbReference type="InterPro" id="IPR045051">
    <property type="entry name" value="SBT"/>
</dbReference>
<evidence type="ECO:0000259" key="10">
    <source>
        <dbReference type="Pfam" id="PF00082"/>
    </source>
</evidence>